<evidence type="ECO:0000313" key="1">
    <source>
        <dbReference type="EMBL" id="VVM08345.1"/>
    </source>
</evidence>
<evidence type="ECO:0000313" key="2">
    <source>
        <dbReference type="Proteomes" id="UP000334923"/>
    </source>
</evidence>
<name>A0A5E6MFT8_9BACT</name>
<dbReference type="Proteomes" id="UP000334923">
    <property type="component" value="Unassembled WGS sequence"/>
</dbReference>
<dbReference type="OrthoDB" id="5763664at2"/>
<sequence length="196" mass="21936">MSVGSTICATVEGSVDEAVAKKLIAHVGASPGEIYIKHGKTNVRKGLNGYVTAARYKRWMVLIDLDQDADCAPLLRKDWLPASEPRFCFCVAVRAVEAWLLADAIHISRYLEIDQTRIPSNPEELPDPKAAVVELAGGSRNRKIRTDMVPRPGSGRKTGPLYPSFMTEFICRLWRPDRAAERSESLQYAIERLRRL</sequence>
<dbReference type="EMBL" id="CABFVA020000133">
    <property type="protein sequence ID" value="VVM08345.1"/>
    <property type="molecule type" value="Genomic_DNA"/>
</dbReference>
<organism evidence="1 2">
    <name type="scientific">Methylacidimicrobium tartarophylax</name>
    <dbReference type="NCBI Taxonomy" id="1041768"/>
    <lineage>
        <taxon>Bacteria</taxon>
        <taxon>Pseudomonadati</taxon>
        <taxon>Verrucomicrobiota</taxon>
        <taxon>Methylacidimicrobium</taxon>
    </lineage>
</organism>
<proteinExistence type="predicted"/>
<keyword evidence="2" id="KW-1185">Reference proteome</keyword>
<accession>A0A5E6MFT8</accession>
<dbReference type="AlphaFoldDB" id="A0A5E6MFT8"/>
<gene>
    <name evidence="1" type="ORF">MAMT_02300</name>
</gene>
<evidence type="ECO:0008006" key="3">
    <source>
        <dbReference type="Google" id="ProtNLM"/>
    </source>
</evidence>
<protein>
    <recommendedName>
        <fullName evidence="3">DUF4276 family protein</fullName>
    </recommendedName>
</protein>
<reference evidence="1 2" key="1">
    <citation type="submission" date="2019-09" db="EMBL/GenBank/DDBJ databases">
        <authorList>
            <person name="Cremers G."/>
        </authorList>
    </citation>
    <scope>NUCLEOTIDE SEQUENCE [LARGE SCALE GENOMIC DNA]</scope>
    <source>
        <strain evidence="1">4A</strain>
    </source>
</reference>
<dbReference type="RefSeq" id="WP_142661100.1">
    <property type="nucleotide sequence ID" value="NZ_CABFVA020000133.1"/>
</dbReference>